<dbReference type="GO" id="GO:0003677">
    <property type="term" value="F:DNA binding"/>
    <property type="evidence" value="ECO:0007669"/>
    <property type="project" value="UniProtKB-KW"/>
</dbReference>
<gene>
    <name evidence="6" type="ORF">BOCO_0419</name>
</gene>
<dbReference type="Proteomes" id="UP000216004">
    <property type="component" value="Unassembled WGS sequence"/>
</dbReference>
<keyword evidence="4" id="KW-0233">DNA recombination</keyword>
<comment type="caution">
    <text evidence="6">The sequence shown here is derived from an EMBL/GenBank/DDBJ whole genome shotgun (WGS) entry which is preliminary data.</text>
</comment>
<dbReference type="PROSITE" id="PS51898">
    <property type="entry name" value="TYR_RECOMBINASE"/>
    <property type="match status" value="1"/>
</dbReference>
<comment type="similarity">
    <text evidence="1">Belongs to the 'phage' integrase family.</text>
</comment>
<dbReference type="InterPro" id="IPR002104">
    <property type="entry name" value="Integrase_catalytic"/>
</dbReference>
<reference evidence="6 7" key="1">
    <citation type="journal article" date="2017" name="BMC Genomics">
        <title>Comparative genomic and phylogenomic analyses of the Bifidobacteriaceae family.</title>
        <authorList>
            <person name="Lugli G.A."/>
            <person name="Milani C."/>
            <person name="Turroni F."/>
            <person name="Duranti S."/>
            <person name="Mancabelli L."/>
            <person name="Mangifesta M."/>
            <person name="Ferrario C."/>
            <person name="Modesto M."/>
            <person name="Mattarelli P."/>
            <person name="Jiri K."/>
            <person name="van Sinderen D."/>
            <person name="Ventura M."/>
        </authorList>
    </citation>
    <scope>NUCLEOTIDE SEQUENCE [LARGE SCALE GENOMIC DNA]</scope>
    <source>
        <strain evidence="6 7">DSM 22924</strain>
    </source>
</reference>
<keyword evidence="2" id="KW-0229">DNA integration</keyword>
<dbReference type="InterPro" id="IPR013762">
    <property type="entry name" value="Integrase-like_cat_sf"/>
</dbReference>
<keyword evidence="3" id="KW-0238">DNA-binding</keyword>
<feature type="domain" description="Tyr recombinase" evidence="5">
    <location>
        <begin position="224"/>
        <end position="413"/>
    </location>
</feature>
<dbReference type="InterPro" id="IPR004107">
    <property type="entry name" value="Integrase_SAM-like_N"/>
</dbReference>
<keyword evidence="7" id="KW-1185">Reference proteome</keyword>
<dbReference type="Pfam" id="PF00589">
    <property type="entry name" value="Phage_integrase"/>
    <property type="match status" value="1"/>
</dbReference>
<dbReference type="InterPro" id="IPR011010">
    <property type="entry name" value="DNA_brk_join_enz"/>
</dbReference>
<dbReference type="EMBL" id="MWWS01000004">
    <property type="protein sequence ID" value="OZG49902.1"/>
    <property type="molecule type" value="Genomic_DNA"/>
</dbReference>
<dbReference type="Gene3D" id="1.10.150.130">
    <property type="match status" value="1"/>
</dbReference>
<evidence type="ECO:0000256" key="1">
    <source>
        <dbReference type="ARBA" id="ARBA00008857"/>
    </source>
</evidence>
<dbReference type="PANTHER" id="PTHR30349:SF64">
    <property type="entry name" value="PROPHAGE INTEGRASE INTD-RELATED"/>
    <property type="match status" value="1"/>
</dbReference>
<evidence type="ECO:0000256" key="3">
    <source>
        <dbReference type="ARBA" id="ARBA00023125"/>
    </source>
</evidence>
<dbReference type="InterPro" id="IPR010998">
    <property type="entry name" value="Integrase_recombinase_N"/>
</dbReference>
<dbReference type="GO" id="GO:0006310">
    <property type="term" value="P:DNA recombination"/>
    <property type="evidence" value="ECO:0007669"/>
    <property type="project" value="UniProtKB-KW"/>
</dbReference>
<dbReference type="AlphaFoldDB" id="A0A261ESR5"/>
<accession>A0A261ESR5</accession>
<dbReference type="OrthoDB" id="1822491at2"/>
<dbReference type="CDD" id="cd01189">
    <property type="entry name" value="INT_ICEBs1_C_like"/>
    <property type="match status" value="1"/>
</dbReference>
<dbReference type="Gene3D" id="1.10.443.10">
    <property type="entry name" value="Intergrase catalytic core"/>
    <property type="match status" value="1"/>
</dbReference>
<dbReference type="RefSeq" id="WP_094722462.1">
    <property type="nucleotide sequence ID" value="NZ_MWWS01000004.1"/>
</dbReference>
<organism evidence="6 7">
    <name type="scientific">Bombiscardovia coagulans</name>
    <dbReference type="NCBI Taxonomy" id="686666"/>
    <lineage>
        <taxon>Bacteria</taxon>
        <taxon>Bacillati</taxon>
        <taxon>Actinomycetota</taxon>
        <taxon>Actinomycetes</taxon>
        <taxon>Bifidobacteriales</taxon>
        <taxon>Bifidobacteriaceae</taxon>
        <taxon>Bombiscardovia</taxon>
    </lineage>
</organism>
<evidence type="ECO:0000313" key="6">
    <source>
        <dbReference type="EMBL" id="OZG49902.1"/>
    </source>
</evidence>
<evidence type="ECO:0000256" key="2">
    <source>
        <dbReference type="ARBA" id="ARBA00022908"/>
    </source>
</evidence>
<evidence type="ECO:0000259" key="5">
    <source>
        <dbReference type="PROSITE" id="PS51898"/>
    </source>
</evidence>
<sequence length="421" mass="46970">MAKAWIYDRWLKSVYTTLPDGNKVKVAPSSQVKRALTRASDPMKAAVPTEFRTTDYGKGLRWSVYWWSDGKRQKKNFASRSEAELFQVECEDTILSGKYVNNKDKKNPLSKVADIWLEGLPGTIKGSTEARYRREVRTWILPRWGQVPVGQITVDGIQQWVAQLGQGTAPYAGKTGQARPLAAASIRSIVKIVLKSILDTAVRLHWINDNPVNPVKIPRVKQAIQRIYLTPTEVKTLADAMDAPNASLVYVLAYTGIRIGEALALRCADVDLKSRSIRILRTQSIDAQSRLVETLPKGNRTRIVPIPEPLLPCLRLLLSGHADSDYLFRGPRGGRQTTNNWRMRVWVPALQKTGMDVIDGLVVHSLRHTYASLAIKAGADVKTLQAVLGHASATETLDTYADLWPQRTNEVADVISKDIML</sequence>
<name>A0A261ESR5_9BIFI</name>
<dbReference type="InterPro" id="IPR050090">
    <property type="entry name" value="Tyrosine_recombinase_XerCD"/>
</dbReference>
<dbReference type="GO" id="GO:0015074">
    <property type="term" value="P:DNA integration"/>
    <property type="evidence" value="ECO:0007669"/>
    <property type="project" value="UniProtKB-KW"/>
</dbReference>
<evidence type="ECO:0000256" key="4">
    <source>
        <dbReference type="ARBA" id="ARBA00023172"/>
    </source>
</evidence>
<dbReference type="SUPFAM" id="SSF56349">
    <property type="entry name" value="DNA breaking-rejoining enzymes"/>
    <property type="match status" value="1"/>
</dbReference>
<evidence type="ECO:0000313" key="7">
    <source>
        <dbReference type="Proteomes" id="UP000216004"/>
    </source>
</evidence>
<proteinExistence type="inferred from homology"/>
<dbReference type="Pfam" id="PF14659">
    <property type="entry name" value="Phage_int_SAM_3"/>
    <property type="match status" value="1"/>
</dbReference>
<protein>
    <submittedName>
        <fullName evidence="6">Integrase/recombinase</fullName>
    </submittedName>
</protein>
<dbReference type="PANTHER" id="PTHR30349">
    <property type="entry name" value="PHAGE INTEGRASE-RELATED"/>
    <property type="match status" value="1"/>
</dbReference>